<keyword evidence="3" id="KW-1185">Reference proteome</keyword>
<sequence length="112" mass="12728">MRVGFDRLLGQSPHGPLRRIREGSTRALRRMTEHPEDIGRDVGREGRRAVGRLDLTPACRKIPFHEQIERASSDGLRRCGGHIREALQDRLILRDLAFTPDNRSADGRVAPR</sequence>
<organism evidence="2 3">
    <name type="scientific">Rubellimicrobium mesophilum DSM 19309</name>
    <dbReference type="NCBI Taxonomy" id="442562"/>
    <lineage>
        <taxon>Bacteria</taxon>
        <taxon>Pseudomonadati</taxon>
        <taxon>Pseudomonadota</taxon>
        <taxon>Alphaproteobacteria</taxon>
        <taxon>Rhodobacterales</taxon>
        <taxon>Roseobacteraceae</taxon>
        <taxon>Rubellimicrobium</taxon>
    </lineage>
</organism>
<feature type="region of interest" description="Disordered" evidence="1">
    <location>
        <begin position="1"/>
        <end position="25"/>
    </location>
</feature>
<proteinExistence type="predicted"/>
<evidence type="ECO:0000313" key="2">
    <source>
        <dbReference type="EMBL" id="EYD76146.1"/>
    </source>
</evidence>
<dbReference type="Proteomes" id="UP000019666">
    <property type="component" value="Unassembled WGS sequence"/>
</dbReference>
<reference evidence="2 3" key="1">
    <citation type="submission" date="2013-02" db="EMBL/GenBank/DDBJ databases">
        <authorList>
            <person name="Fiebig A."/>
            <person name="Goeker M."/>
            <person name="Klenk H.-P.P."/>
        </authorList>
    </citation>
    <scope>NUCLEOTIDE SEQUENCE [LARGE SCALE GENOMIC DNA]</scope>
    <source>
        <strain evidence="2 3">DSM 19309</strain>
    </source>
</reference>
<comment type="caution">
    <text evidence="2">The sequence shown here is derived from an EMBL/GenBank/DDBJ whole genome shotgun (WGS) entry which is preliminary data.</text>
</comment>
<evidence type="ECO:0000313" key="3">
    <source>
        <dbReference type="Proteomes" id="UP000019666"/>
    </source>
</evidence>
<evidence type="ECO:0000256" key="1">
    <source>
        <dbReference type="SAM" id="MobiDB-lite"/>
    </source>
</evidence>
<gene>
    <name evidence="2" type="ORF">Rumeso_02335</name>
</gene>
<dbReference type="EMBL" id="AOSK01000059">
    <property type="protein sequence ID" value="EYD76146.1"/>
    <property type="molecule type" value="Genomic_DNA"/>
</dbReference>
<protein>
    <submittedName>
        <fullName evidence="2">Uncharacterized protein</fullName>
    </submittedName>
</protein>
<dbReference type="AlphaFoldDB" id="A0A017HP43"/>
<name>A0A017HP43_9RHOB</name>
<accession>A0A017HP43</accession>
<dbReference type="HOGENOM" id="CLU_2143977_0_0_5"/>